<name>A0A9D1YCW7_9FIRM</name>
<comment type="caution">
    <text evidence="3">The sequence shown here is derived from an EMBL/GenBank/DDBJ whole genome shotgun (WGS) entry which is preliminary data.</text>
</comment>
<dbReference type="SUPFAM" id="SSF55174">
    <property type="entry name" value="Alpha-L RNA-binding motif"/>
    <property type="match status" value="1"/>
</dbReference>
<evidence type="ECO:0000259" key="2">
    <source>
        <dbReference type="Pfam" id="PF17774"/>
    </source>
</evidence>
<dbReference type="PROSITE" id="PS50889">
    <property type="entry name" value="S4"/>
    <property type="match status" value="1"/>
</dbReference>
<dbReference type="Proteomes" id="UP000823915">
    <property type="component" value="Unassembled WGS sequence"/>
</dbReference>
<sequence length="230" mass="25933">MAQRRPCFLGFLDESQRAQCQDLLKWEKGTSFLFWGGYDQAERTMLGFFPDYLEPSAQEFPLEAVTFRYRAGDKLSHRDFLGSFMALGVERDVLGDILVGEGCCVAFLRREMAPYFLDNIRKIGRVGVKATLGAEDPLPVRREFQELSGVVASARLDCMVGLLCRTSREKAAGLITAGAVQRNHRETYSQGERVEEGDVLSIRKYGKFIIDQLGPLTAKGRLSVKCRKYQ</sequence>
<dbReference type="InterPro" id="IPR040591">
    <property type="entry name" value="RqcP2_RBD"/>
</dbReference>
<dbReference type="Pfam" id="PF17774">
    <property type="entry name" value="YlmH_RBD"/>
    <property type="match status" value="1"/>
</dbReference>
<accession>A0A9D1YCW7</accession>
<protein>
    <recommendedName>
        <fullName evidence="2">Ribosome-associated protein quality control protein P2 RNA-binding domain-containing protein</fullName>
    </recommendedName>
</protein>
<organism evidence="3 4">
    <name type="scientific">Candidatus Acutalibacter pullistercoris</name>
    <dbReference type="NCBI Taxonomy" id="2838418"/>
    <lineage>
        <taxon>Bacteria</taxon>
        <taxon>Bacillati</taxon>
        <taxon>Bacillota</taxon>
        <taxon>Clostridia</taxon>
        <taxon>Eubacteriales</taxon>
        <taxon>Acutalibacteraceae</taxon>
        <taxon>Acutalibacter</taxon>
    </lineage>
</organism>
<dbReference type="Gene3D" id="3.30.70.330">
    <property type="match status" value="1"/>
</dbReference>
<dbReference type="InterPro" id="IPR012677">
    <property type="entry name" value="Nucleotide-bd_a/b_plait_sf"/>
</dbReference>
<reference evidence="3" key="2">
    <citation type="submission" date="2021-04" db="EMBL/GenBank/DDBJ databases">
        <authorList>
            <person name="Gilroy R."/>
        </authorList>
    </citation>
    <scope>NUCLEOTIDE SEQUENCE</scope>
    <source>
        <strain evidence="3">1282</strain>
    </source>
</reference>
<evidence type="ECO:0000313" key="4">
    <source>
        <dbReference type="Proteomes" id="UP000823915"/>
    </source>
</evidence>
<feature type="domain" description="Ribosome-associated protein quality control protein P2 RNA-binding" evidence="2">
    <location>
        <begin position="55"/>
        <end position="129"/>
    </location>
</feature>
<reference evidence="3" key="1">
    <citation type="journal article" date="2021" name="PeerJ">
        <title>Extensive microbial diversity within the chicken gut microbiome revealed by metagenomics and culture.</title>
        <authorList>
            <person name="Gilroy R."/>
            <person name="Ravi A."/>
            <person name="Getino M."/>
            <person name="Pursley I."/>
            <person name="Horton D.L."/>
            <person name="Alikhan N.F."/>
            <person name="Baker D."/>
            <person name="Gharbi K."/>
            <person name="Hall N."/>
            <person name="Watson M."/>
            <person name="Adriaenssens E.M."/>
            <person name="Foster-Nyarko E."/>
            <person name="Jarju S."/>
            <person name="Secka A."/>
            <person name="Antonio M."/>
            <person name="Oren A."/>
            <person name="Chaudhuri R.R."/>
            <person name="La Ragione R."/>
            <person name="Hildebrand F."/>
            <person name="Pallen M.J."/>
        </authorList>
    </citation>
    <scope>NUCLEOTIDE SEQUENCE</scope>
    <source>
        <strain evidence="3">1282</strain>
    </source>
</reference>
<dbReference type="AlphaFoldDB" id="A0A9D1YCW7"/>
<dbReference type="EMBL" id="DXDU01000108">
    <property type="protein sequence ID" value="HIY26841.1"/>
    <property type="molecule type" value="Genomic_DNA"/>
</dbReference>
<gene>
    <name evidence="3" type="ORF">H9838_06670</name>
</gene>
<dbReference type="Gene3D" id="3.30.1370.160">
    <property type="match status" value="1"/>
</dbReference>
<dbReference type="GO" id="GO:0003723">
    <property type="term" value="F:RNA binding"/>
    <property type="evidence" value="ECO:0007669"/>
    <property type="project" value="UniProtKB-KW"/>
</dbReference>
<evidence type="ECO:0000256" key="1">
    <source>
        <dbReference type="PROSITE-ProRule" id="PRU00182"/>
    </source>
</evidence>
<keyword evidence="1" id="KW-0694">RNA-binding</keyword>
<evidence type="ECO:0000313" key="3">
    <source>
        <dbReference type="EMBL" id="HIY26841.1"/>
    </source>
</evidence>
<proteinExistence type="predicted"/>